<keyword evidence="2" id="KW-0687">Ribonucleoprotein</keyword>
<proteinExistence type="predicted"/>
<dbReference type="CDD" id="cd04301">
    <property type="entry name" value="NAT_SF"/>
    <property type="match status" value="1"/>
</dbReference>
<name>A0A1H7RXE5_HALLR</name>
<dbReference type="OrthoDB" id="110201at2157"/>
<organism evidence="2 3">
    <name type="scientific">Haloferax larsenii</name>
    <dbReference type="NCBI Taxonomy" id="302484"/>
    <lineage>
        <taxon>Archaea</taxon>
        <taxon>Methanobacteriati</taxon>
        <taxon>Methanobacteriota</taxon>
        <taxon>Stenosarchaea group</taxon>
        <taxon>Halobacteria</taxon>
        <taxon>Halobacteriales</taxon>
        <taxon>Haloferacaceae</taxon>
        <taxon>Haloferax</taxon>
    </lineage>
</organism>
<dbReference type="InterPro" id="IPR016181">
    <property type="entry name" value="Acyl_CoA_acyltransferase"/>
</dbReference>
<dbReference type="PROSITE" id="PS51186">
    <property type="entry name" value="GNAT"/>
    <property type="match status" value="1"/>
</dbReference>
<dbReference type="InterPro" id="IPR000182">
    <property type="entry name" value="GNAT_dom"/>
</dbReference>
<evidence type="ECO:0000313" key="2">
    <source>
        <dbReference type="EMBL" id="SEL64806.1"/>
    </source>
</evidence>
<feature type="domain" description="N-acetyltransferase" evidence="1">
    <location>
        <begin position="14"/>
        <end position="145"/>
    </location>
</feature>
<dbReference type="Gene3D" id="3.40.630.30">
    <property type="match status" value="1"/>
</dbReference>
<dbReference type="AlphaFoldDB" id="A0A1H7RXE5"/>
<dbReference type="SUPFAM" id="SSF55729">
    <property type="entry name" value="Acyl-CoA N-acyltransferases (Nat)"/>
    <property type="match status" value="1"/>
</dbReference>
<dbReference type="Pfam" id="PF00583">
    <property type="entry name" value="Acetyltransf_1"/>
    <property type="match status" value="1"/>
</dbReference>
<dbReference type="Proteomes" id="UP000183894">
    <property type="component" value="Unassembled WGS sequence"/>
</dbReference>
<dbReference type="EMBL" id="FOAD01000006">
    <property type="protein sequence ID" value="SEL64806.1"/>
    <property type="molecule type" value="Genomic_DNA"/>
</dbReference>
<dbReference type="GO" id="GO:0005840">
    <property type="term" value="C:ribosome"/>
    <property type="evidence" value="ECO:0007669"/>
    <property type="project" value="UniProtKB-KW"/>
</dbReference>
<accession>A0A1H7RXE5</accession>
<reference evidence="2 3" key="1">
    <citation type="submission" date="2016-10" db="EMBL/GenBank/DDBJ databases">
        <authorList>
            <person name="de Groot N.N."/>
        </authorList>
    </citation>
    <scope>NUCLEOTIDE SEQUENCE [LARGE SCALE GENOMIC DNA]</scope>
    <source>
        <strain evidence="2 3">CDM_5</strain>
    </source>
</reference>
<gene>
    <name evidence="2" type="ORF">SAMN04488691_106205</name>
</gene>
<evidence type="ECO:0000259" key="1">
    <source>
        <dbReference type="PROSITE" id="PS51186"/>
    </source>
</evidence>
<sequence>MSVNVKIRVDGPGETAYAEEAWDLKEVIRVDEGLLKQRRGFFMDAYRRSTTYLLFENDTLVAFASTRRDGYILFLAVSPDARGEGHGKRLVAKVANNHPVVTCHARTTNTNALEFYKNLGFTVRRRIDGYYEDGGAAYYLRLGEEAGLRERLSEFLRR</sequence>
<evidence type="ECO:0000313" key="3">
    <source>
        <dbReference type="Proteomes" id="UP000183894"/>
    </source>
</evidence>
<keyword evidence="2" id="KW-0689">Ribosomal protein</keyword>
<dbReference type="GO" id="GO:0016747">
    <property type="term" value="F:acyltransferase activity, transferring groups other than amino-acyl groups"/>
    <property type="evidence" value="ECO:0007669"/>
    <property type="project" value="InterPro"/>
</dbReference>
<protein>
    <submittedName>
        <fullName evidence="2">Ribosomal protein S18 acetylase RimI</fullName>
    </submittedName>
</protein>
<dbReference type="RefSeq" id="WP_074795081.1">
    <property type="nucleotide sequence ID" value="NZ_FOAD01000006.1"/>
</dbReference>